<evidence type="ECO:0000313" key="8">
    <source>
        <dbReference type="Proteomes" id="UP000596827"/>
    </source>
</evidence>
<evidence type="ECO:0000256" key="2">
    <source>
        <dbReference type="ARBA" id="ARBA00022723"/>
    </source>
</evidence>
<gene>
    <name evidence="7" type="ORF">H8R02_01710</name>
</gene>
<dbReference type="CDD" id="cd00207">
    <property type="entry name" value="fer2"/>
    <property type="match status" value="1"/>
</dbReference>
<reference evidence="7" key="1">
    <citation type="submission" date="2020-08" db="EMBL/GenBank/DDBJ databases">
        <title>Ramlibacter sp. GTP1 16S ribosomal RNA gene genome sequencing and assembly.</title>
        <authorList>
            <person name="Kang M."/>
        </authorList>
    </citation>
    <scope>NUCLEOTIDE SEQUENCE</scope>
    <source>
        <strain evidence="7">GTP1</strain>
    </source>
</reference>
<evidence type="ECO:0000313" key="7">
    <source>
        <dbReference type="EMBL" id="MBC5763149.1"/>
    </source>
</evidence>
<feature type="domain" description="2Fe-2S ferredoxin-type" evidence="6">
    <location>
        <begin position="34"/>
        <end position="110"/>
    </location>
</feature>
<dbReference type="EMBL" id="JACORU010000001">
    <property type="protein sequence ID" value="MBC5763149.1"/>
    <property type="molecule type" value="Genomic_DNA"/>
</dbReference>
<organism evidence="7 8">
    <name type="scientific">Ramlibacter albus</name>
    <dbReference type="NCBI Taxonomy" id="2079448"/>
    <lineage>
        <taxon>Bacteria</taxon>
        <taxon>Pseudomonadati</taxon>
        <taxon>Pseudomonadota</taxon>
        <taxon>Betaproteobacteria</taxon>
        <taxon>Burkholderiales</taxon>
        <taxon>Comamonadaceae</taxon>
        <taxon>Ramlibacter</taxon>
    </lineage>
</organism>
<dbReference type="PANTHER" id="PTHR44379:SF2">
    <property type="entry name" value="BLR6218 PROTEIN"/>
    <property type="match status" value="1"/>
</dbReference>
<protein>
    <submittedName>
        <fullName evidence="7">(2Fe-2S)-binding protein</fullName>
    </submittedName>
</protein>
<keyword evidence="3" id="KW-0560">Oxidoreductase</keyword>
<dbReference type="AlphaFoldDB" id="A0A923M5E4"/>
<name>A0A923M5E4_9BURK</name>
<dbReference type="SUPFAM" id="SSF54292">
    <property type="entry name" value="2Fe-2S ferredoxin-like"/>
    <property type="match status" value="1"/>
</dbReference>
<dbReference type="GO" id="GO:0046872">
    <property type="term" value="F:metal ion binding"/>
    <property type="evidence" value="ECO:0007669"/>
    <property type="project" value="UniProtKB-KW"/>
</dbReference>
<keyword evidence="1" id="KW-0001">2Fe-2S</keyword>
<dbReference type="FunFam" id="3.10.20.30:FF:000020">
    <property type="entry name" value="Xanthine dehydrogenase iron-sulfur subunit"/>
    <property type="match status" value="1"/>
</dbReference>
<dbReference type="GO" id="GO:0016491">
    <property type="term" value="F:oxidoreductase activity"/>
    <property type="evidence" value="ECO:0007669"/>
    <property type="project" value="UniProtKB-KW"/>
</dbReference>
<dbReference type="InterPro" id="IPR002888">
    <property type="entry name" value="2Fe-2S-bd"/>
</dbReference>
<keyword evidence="8" id="KW-1185">Reference proteome</keyword>
<dbReference type="Gene3D" id="3.10.20.30">
    <property type="match status" value="1"/>
</dbReference>
<accession>A0A923M5E4</accession>
<dbReference type="Gene3D" id="1.10.150.120">
    <property type="entry name" value="[2Fe-2S]-binding domain"/>
    <property type="match status" value="1"/>
</dbReference>
<keyword evidence="4" id="KW-0408">Iron</keyword>
<dbReference type="InterPro" id="IPR012675">
    <property type="entry name" value="Beta-grasp_dom_sf"/>
</dbReference>
<keyword evidence="5" id="KW-0411">Iron-sulfur</keyword>
<evidence type="ECO:0000256" key="4">
    <source>
        <dbReference type="ARBA" id="ARBA00023004"/>
    </source>
</evidence>
<keyword evidence="2" id="KW-0479">Metal-binding</keyword>
<proteinExistence type="predicted"/>
<dbReference type="InterPro" id="IPR036884">
    <property type="entry name" value="2Fe-2S-bd_dom_sf"/>
</dbReference>
<sequence>MARAACNLARRATAGPARHASIVARKPPPRKPLMPTTLSLNGTPRTFDVDPQMPLLWVIRETAGLTGTKFGCGIAACGACTVHVNGAPVRSCMFPVEGAAGAKVTTIEGLGAAGEHPVQKAWVELQVPQCGYCQSGMLMAASALLAANPSPTDADIDAAMTNICRCGTYPRVRAAIHAAAKANAKVQS</sequence>
<dbReference type="GO" id="GO:0051537">
    <property type="term" value="F:2 iron, 2 sulfur cluster binding"/>
    <property type="evidence" value="ECO:0007669"/>
    <property type="project" value="UniProtKB-KW"/>
</dbReference>
<dbReference type="PANTHER" id="PTHR44379">
    <property type="entry name" value="OXIDOREDUCTASE WITH IRON-SULFUR SUBUNIT"/>
    <property type="match status" value="1"/>
</dbReference>
<dbReference type="PROSITE" id="PS51085">
    <property type="entry name" value="2FE2S_FER_2"/>
    <property type="match status" value="1"/>
</dbReference>
<dbReference type="InterPro" id="IPR051452">
    <property type="entry name" value="Diverse_Oxidoreductases"/>
</dbReference>
<dbReference type="SUPFAM" id="SSF47741">
    <property type="entry name" value="CO dehydrogenase ISP C-domain like"/>
    <property type="match status" value="1"/>
</dbReference>
<dbReference type="Pfam" id="PF00111">
    <property type="entry name" value="Fer2"/>
    <property type="match status" value="1"/>
</dbReference>
<comment type="caution">
    <text evidence="7">The sequence shown here is derived from an EMBL/GenBank/DDBJ whole genome shotgun (WGS) entry which is preliminary data.</text>
</comment>
<dbReference type="InterPro" id="IPR006058">
    <property type="entry name" value="2Fe2S_fd_BS"/>
</dbReference>
<dbReference type="InterPro" id="IPR036010">
    <property type="entry name" value="2Fe-2S_ferredoxin-like_sf"/>
</dbReference>
<dbReference type="InterPro" id="IPR001041">
    <property type="entry name" value="2Fe-2S_ferredoxin-type"/>
</dbReference>
<dbReference type="PROSITE" id="PS00197">
    <property type="entry name" value="2FE2S_FER_1"/>
    <property type="match status" value="1"/>
</dbReference>
<dbReference type="Proteomes" id="UP000596827">
    <property type="component" value="Unassembled WGS sequence"/>
</dbReference>
<evidence type="ECO:0000259" key="6">
    <source>
        <dbReference type="PROSITE" id="PS51085"/>
    </source>
</evidence>
<evidence type="ECO:0000256" key="5">
    <source>
        <dbReference type="ARBA" id="ARBA00023014"/>
    </source>
</evidence>
<dbReference type="Pfam" id="PF01799">
    <property type="entry name" value="Fer2_2"/>
    <property type="match status" value="1"/>
</dbReference>
<evidence type="ECO:0000256" key="1">
    <source>
        <dbReference type="ARBA" id="ARBA00022714"/>
    </source>
</evidence>
<evidence type="ECO:0000256" key="3">
    <source>
        <dbReference type="ARBA" id="ARBA00023002"/>
    </source>
</evidence>